<accession>A0A493TUE6</accession>
<proteinExistence type="predicted"/>
<evidence type="ECO:0000256" key="1">
    <source>
        <dbReference type="SAM" id="MobiDB-lite"/>
    </source>
</evidence>
<dbReference type="STRING" id="8840.ENSAPLP00000029419"/>
<organism evidence="2 3">
    <name type="scientific">Anas platyrhynchos platyrhynchos</name>
    <name type="common">Northern mallard</name>
    <dbReference type="NCBI Taxonomy" id="8840"/>
    <lineage>
        <taxon>Eukaryota</taxon>
        <taxon>Metazoa</taxon>
        <taxon>Chordata</taxon>
        <taxon>Craniata</taxon>
        <taxon>Vertebrata</taxon>
        <taxon>Euteleostomi</taxon>
        <taxon>Archelosauria</taxon>
        <taxon>Archosauria</taxon>
        <taxon>Dinosauria</taxon>
        <taxon>Saurischia</taxon>
        <taxon>Theropoda</taxon>
        <taxon>Coelurosauria</taxon>
        <taxon>Aves</taxon>
        <taxon>Neognathae</taxon>
        <taxon>Galloanserae</taxon>
        <taxon>Anseriformes</taxon>
        <taxon>Anatidae</taxon>
        <taxon>Anatinae</taxon>
        <taxon>Anas</taxon>
    </lineage>
</organism>
<sequence length="50" mass="5435">PRRPHRTEALGQRPRMRDREGGGGGAMAGVFDIDLDQPEDAGSDEELEEG</sequence>
<dbReference type="AlphaFoldDB" id="A0A493TUE6"/>
<name>A0A493TUE6_ANAPP</name>
<evidence type="ECO:0000313" key="2">
    <source>
        <dbReference type="Ensembl" id="ENSAPLP00000029419.1"/>
    </source>
</evidence>
<reference evidence="2" key="2">
    <citation type="submission" date="2025-08" db="UniProtKB">
        <authorList>
            <consortium name="Ensembl"/>
        </authorList>
    </citation>
    <scope>IDENTIFICATION</scope>
</reference>
<reference evidence="3" key="1">
    <citation type="submission" date="2017-10" db="EMBL/GenBank/DDBJ databases">
        <title>A new Pekin duck reference genome.</title>
        <authorList>
            <person name="Hou Z.-C."/>
            <person name="Zhou Z.-K."/>
            <person name="Zhu F."/>
            <person name="Hou S.-S."/>
        </authorList>
    </citation>
    <scope>NUCLEOTIDE SEQUENCE [LARGE SCALE GENOMIC DNA]</scope>
</reference>
<dbReference type="Proteomes" id="UP000016666">
    <property type="component" value="Unassembled WGS sequence"/>
</dbReference>
<reference evidence="2" key="3">
    <citation type="submission" date="2025-09" db="UniProtKB">
        <authorList>
            <consortium name="Ensembl"/>
        </authorList>
    </citation>
    <scope>IDENTIFICATION</scope>
</reference>
<feature type="compositionally biased region" description="Acidic residues" evidence="1">
    <location>
        <begin position="33"/>
        <end position="50"/>
    </location>
</feature>
<keyword evidence="3" id="KW-1185">Reference proteome</keyword>
<evidence type="ECO:0000313" key="3">
    <source>
        <dbReference type="Proteomes" id="UP000016666"/>
    </source>
</evidence>
<feature type="region of interest" description="Disordered" evidence="1">
    <location>
        <begin position="1"/>
        <end position="50"/>
    </location>
</feature>
<protein>
    <submittedName>
        <fullName evidence="2">Uncharacterized protein</fullName>
    </submittedName>
</protein>
<dbReference type="Ensembl" id="ENSAPLT00000031025.1">
    <property type="protein sequence ID" value="ENSAPLP00000029419.1"/>
    <property type="gene ID" value="ENSAPLG00000018097.1"/>
</dbReference>